<evidence type="ECO:0000313" key="1">
    <source>
        <dbReference type="EMBL" id="CAD5126905.1"/>
    </source>
</evidence>
<comment type="caution">
    <text evidence="1">The sequence shown here is derived from an EMBL/GenBank/DDBJ whole genome shotgun (WGS) entry which is preliminary data.</text>
</comment>
<evidence type="ECO:0000313" key="2">
    <source>
        <dbReference type="Proteomes" id="UP000549394"/>
    </source>
</evidence>
<organism evidence="1 2">
    <name type="scientific">Dimorphilus gyrociliatus</name>
    <dbReference type="NCBI Taxonomy" id="2664684"/>
    <lineage>
        <taxon>Eukaryota</taxon>
        <taxon>Metazoa</taxon>
        <taxon>Spiralia</taxon>
        <taxon>Lophotrochozoa</taxon>
        <taxon>Annelida</taxon>
        <taxon>Polychaeta</taxon>
        <taxon>Polychaeta incertae sedis</taxon>
        <taxon>Dinophilidae</taxon>
        <taxon>Dimorphilus</taxon>
    </lineage>
</organism>
<proteinExistence type="predicted"/>
<dbReference type="EMBL" id="CAJFCJ010000100">
    <property type="protein sequence ID" value="CAD5126905.1"/>
    <property type="molecule type" value="Genomic_DNA"/>
</dbReference>
<dbReference type="AlphaFoldDB" id="A0A7I8WFC6"/>
<keyword evidence="2" id="KW-1185">Reference proteome</keyword>
<reference evidence="1 2" key="1">
    <citation type="submission" date="2020-08" db="EMBL/GenBank/DDBJ databases">
        <authorList>
            <person name="Hejnol A."/>
        </authorList>
    </citation>
    <scope>NUCLEOTIDE SEQUENCE [LARGE SCALE GENOMIC DNA]</scope>
</reference>
<protein>
    <submittedName>
        <fullName evidence="1">Uncharacterized protein</fullName>
    </submittedName>
</protein>
<sequence length="177" mass="20791">MLCQIDAGNTKEKYLERLTNIEIKLVSNLKISISFENEKHIVNYNYFIESKDEKIIVFYLNIDITNQILENNMRQHAKELAKHILFDLKDDKKTVFKTLFQSLYSPKVNDISSILADNKFTMQKCVENHTLPGRILLEEESLDLFLIRSEFEINEMVIYQETTNLTTFLTENVASEE</sequence>
<accession>A0A7I8WFC6</accession>
<gene>
    <name evidence="1" type="ORF">DGYR_LOCUS14122</name>
</gene>
<name>A0A7I8WFC6_9ANNE</name>
<dbReference type="Proteomes" id="UP000549394">
    <property type="component" value="Unassembled WGS sequence"/>
</dbReference>